<keyword evidence="1" id="KW-0863">Zinc-finger</keyword>
<reference evidence="3 4" key="1">
    <citation type="submission" date="2023-03" db="EMBL/GenBank/DDBJ databases">
        <title>High recombination rates correlate with genetic variation in Cardiocondyla obscurior ants.</title>
        <authorList>
            <person name="Errbii M."/>
        </authorList>
    </citation>
    <scope>NUCLEOTIDE SEQUENCE [LARGE SCALE GENOMIC DNA]</scope>
    <source>
        <strain evidence="3">Alpha-2009</strain>
        <tissue evidence="3">Whole body</tissue>
    </source>
</reference>
<keyword evidence="1" id="KW-0862">Zinc</keyword>
<protein>
    <recommendedName>
        <fullName evidence="2">CCHC-type domain-containing protein</fullName>
    </recommendedName>
</protein>
<dbReference type="EMBL" id="JADYXP020000020">
    <property type="protein sequence ID" value="KAL0103951.1"/>
    <property type="molecule type" value="Genomic_DNA"/>
</dbReference>
<organism evidence="3 4">
    <name type="scientific">Cardiocondyla obscurior</name>
    <dbReference type="NCBI Taxonomy" id="286306"/>
    <lineage>
        <taxon>Eukaryota</taxon>
        <taxon>Metazoa</taxon>
        <taxon>Ecdysozoa</taxon>
        <taxon>Arthropoda</taxon>
        <taxon>Hexapoda</taxon>
        <taxon>Insecta</taxon>
        <taxon>Pterygota</taxon>
        <taxon>Neoptera</taxon>
        <taxon>Endopterygota</taxon>
        <taxon>Hymenoptera</taxon>
        <taxon>Apocrita</taxon>
        <taxon>Aculeata</taxon>
        <taxon>Formicoidea</taxon>
        <taxon>Formicidae</taxon>
        <taxon>Myrmicinae</taxon>
        <taxon>Cardiocondyla</taxon>
    </lineage>
</organism>
<dbReference type="Gene3D" id="4.10.60.10">
    <property type="entry name" value="Zinc finger, CCHC-type"/>
    <property type="match status" value="1"/>
</dbReference>
<dbReference type="GO" id="GO:0008270">
    <property type="term" value="F:zinc ion binding"/>
    <property type="evidence" value="ECO:0007669"/>
    <property type="project" value="UniProtKB-KW"/>
</dbReference>
<evidence type="ECO:0000313" key="4">
    <source>
        <dbReference type="Proteomes" id="UP001430953"/>
    </source>
</evidence>
<proteinExistence type="predicted"/>
<dbReference type="AlphaFoldDB" id="A0AAW2ENZ7"/>
<dbReference type="GO" id="GO:0003676">
    <property type="term" value="F:nucleic acid binding"/>
    <property type="evidence" value="ECO:0007669"/>
    <property type="project" value="InterPro"/>
</dbReference>
<dbReference type="PROSITE" id="PS50158">
    <property type="entry name" value="ZF_CCHC"/>
    <property type="match status" value="1"/>
</dbReference>
<dbReference type="PANTHER" id="PTHR33198:SF19">
    <property type="entry name" value="CCHC-TYPE DOMAIN-CONTAINING PROTEIN"/>
    <property type="match status" value="1"/>
</dbReference>
<dbReference type="PANTHER" id="PTHR33198">
    <property type="entry name" value="ANK_REP_REGION DOMAIN-CONTAINING PROTEIN-RELATED"/>
    <property type="match status" value="1"/>
</dbReference>
<keyword evidence="4" id="KW-1185">Reference proteome</keyword>
<evidence type="ECO:0000259" key="2">
    <source>
        <dbReference type="PROSITE" id="PS50158"/>
    </source>
</evidence>
<name>A0AAW2ENZ7_9HYME</name>
<evidence type="ECO:0000256" key="1">
    <source>
        <dbReference type="PROSITE-ProRule" id="PRU00047"/>
    </source>
</evidence>
<accession>A0AAW2ENZ7</accession>
<evidence type="ECO:0000313" key="3">
    <source>
        <dbReference type="EMBL" id="KAL0103951.1"/>
    </source>
</evidence>
<dbReference type="Proteomes" id="UP001430953">
    <property type="component" value="Unassembled WGS sequence"/>
</dbReference>
<comment type="caution">
    <text evidence="3">The sequence shown here is derived from an EMBL/GenBank/DDBJ whole genome shotgun (WGS) entry which is preliminary data.</text>
</comment>
<gene>
    <name evidence="3" type="ORF">PUN28_016962</name>
</gene>
<keyword evidence="1" id="KW-0479">Metal-binding</keyword>
<dbReference type="SMART" id="SM00343">
    <property type="entry name" value="ZnF_C2HC"/>
    <property type="match status" value="2"/>
</dbReference>
<dbReference type="SUPFAM" id="SSF57756">
    <property type="entry name" value="Retrovirus zinc finger-like domains"/>
    <property type="match status" value="1"/>
</dbReference>
<dbReference type="InterPro" id="IPR036875">
    <property type="entry name" value="Znf_CCHC_sf"/>
</dbReference>
<feature type="domain" description="CCHC-type" evidence="2">
    <location>
        <begin position="190"/>
        <end position="205"/>
    </location>
</feature>
<sequence>MLTKVDVETFKLLRNLCAPDKPGMKSYEQLQKIMDDYLCPAPSEVMKRCTFNQAKQEVSESVAEYAIKLKKLSLNCNFINLKMALKDQFVSGIRDEVTRVVLFKNKELTFEAALEEAMARGNATKNAAGSLRILAHKNSKGEMYTLRNKKFDRLWQHNRLRPHQKTICNFTAKREMHNPSRSYNNEREKKCYCCGKPNHRANRCRYRYKTCNVCQRRGHLEAACRSKQSMTSSRPGKPRDRQYDIFRTTTWEKQIRTQRLTHKTNFIPCKRAM</sequence>
<dbReference type="InterPro" id="IPR001878">
    <property type="entry name" value="Znf_CCHC"/>
</dbReference>